<gene>
    <name evidence="3" type="ORF">ACFFGX_13085</name>
</gene>
<dbReference type="RefSeq" id="WP_376946485.1">
    <property type="nucleotide sequence ID" value="NZ_CP171449.1"/>
</dbReference>
<protein>
    <recommendedName>
        <fullName evidence="5">General secretion pathway protein L</fullName>
    </recommendedName>
</protein>
<evidence type="ECO:0008006" key="5">
    <source>
        <dbReference type="Google" id="ProtNLM"/>
    </source>
</evidence>
<keyword evidence="4" id="KW-1185">Reference proteome</keyword>
<reference evidence="3 4" key="1">
    <citation type="submission" date="2024-09" db="EMBL/GenBank/DDBJ databases">
        <authorList>
            <person name="Sun Q."/>
            <person name="Mori K."/>
        </authorList>
    </citation>
    <scope>NUCLEOTIDE SEQUENCE [LARGE SCALE GENOMIC DNA]</scope>
    <source>
        <strain evidence="3 4">NCAIM B.01794</strain>
    </source>
</reference>
<comment type="caution">
    <text evidence="3">The sequence shown here is derived from an EMBL/GenBank/DDBJ whole genome shotgun (WGS) entry which is preliminary data.</text>
</comment>
<proteinExistence type="predicted"/>
<evidence type="ECO:0000313" key="4">
    <source>
        <dbReference type="Proteomes" id="UP001589891"/>
    </source>
</evidence>
<feature type="coiled-coil region" evidence="1">
    <location>
        <begin position="163"/>
        <end position="190"/>
    </location>
</feature>
<evidence type="ECO:0000256" key="2">
    <source>
        <dbReference type="SAM" id="Phobius"/>
    </source>
</evidence>
<evidence type="ECO:0000313" key="3">
    <source>
        <dbReference type="EMBL" id="MFC0710441.1"/>
    </source>
</evidence>
<keyword evidence="2" id="KW-0472">Membrane</keyword>
<keyword evidence="2" id="KW-0812">Transmembrane</keyword>
<name>A0ABV6SMW5_AZOPA</name>
<keyword evidence="1" id="KW-0175">Coiled coil</keyword>
<keyword evidence="2" id="KW-1133">Transmembrane helix</keyword>
<dbReference type="Proteomes" id="UP001589891">
    <property type="component" value="Unassembled WGS sequence"/>
</dbReference>
<dbReference type="EMBL" id="JBHLSS010000080">
    <property type="protein sequence ID" value="MFC0710441.1"/>
    <property type="molecule type" value="Genomic_DNA"/>
</dbReference>
<accession>A0ABV6SMW5</accession>
<evidence type="ECO:0000256" key="1">
    <source>
        <dbReference type="SAM" id="Coils"/>
    </source>
</evidence>
<feature type="transmembrane region" description="Helical" evidence="2">
    <location>
        <begin position="143"/>
        <end position="164"/>
    </location>
</feature>
<organism evidence="3 4">
    <name type="scientific">Azorhizophilus paspali</name>
    <name type="common">Azotobacter paspali</name>
    <dbReference type="NCBI Taxonomy" id="69963"/>
    <lineage>
        <taxon>Bacteria</taxon>
        <taxon>Pseudomonadati</taxon>
        <taxon>Pseudomonadota</taxon>
        <taxon>Gammaproteobacteria</taxon>
        <taxon>Pseudomonadales</taxon>
        <taxon>Pseudomonadaceae</taxon>
        <taxon>Azorhizophilus</taxon>
    </lineage>
</organism>
<sequence length="292" mass="33466">MSRGLCLHFSLNFDKIPAGKRDQALRQQLLLLSPFAEPGYYVCWQDARAQLWIWDRAALRQRLPAGDRYSTLPDSALSLDIPLHEGERLVAGLHGQEWQRWQNRQLIDSRWHATPESGDDLLRLDPVQRTPLQAADRQLLQQLAFVACTALLLAGLLLQGGAWLDLNRQRHDLREQLAGLEEDNQLQTQARRRALQDRQLWQTRRDLLQGSQSELIARLGQALPSSAGLWQRYDYQPSRLQIFLRDPSPDPRDYVKRLDATGLLGGVQVQPEARNDMVTLQAIPLPDRSVRQ</sequence>